<dbReference type="RefSeq" id="WP_204682082.1">
    <property type="nucleotide sequence ID" value="NZ_BSNR01000020.1"/>
</dbReference>
<name>A0ABS2K5C3_9GAMM</name>
<protein>
    <submittedName>
        <fullName evidence="4">DUF2059 domain-containing protein</fullName>
    </submittedName>
</protein>
<dbReference type="Pfam" id="PF09832">
    <property type="entry name" value="DUF2059"/>
    <property type="match status" value="1"/>
</dbReference>
<reference evidence="4" key="1">
    <citation type="submission" date="2020-10" db="EMBL/GenBank/DDBJ databases">
        <title>Phylogeny of dyella-like bacteria.</title>
        <authorList>
            <person name="Fu J."/>
        </authorList>
    </citation>
    <scope>NUCLEOTIDE SEQUENCE</scope>
    <source>
        <strain evidence="4">DHOC52</strain>
    </source>
</reference>
<evidence type="ECO:0000313" key="4">
    <source>
        <dbReference type="EMBL" id="MBM7125952.1"/>
    </source>
</evidence>
<sequence length="178" mass="19010">MTVGKWALGVGMCLALAAGPALAAQPSEAQVRELMQVMDVPGQFIAMNNKMAAMMSEQLPCVEASFWQTYIDKDGQEQLTKAMIPAYQHHFTADEVEGLIKFYKSSLGQKLVTQMPATMAEAAQAGQQWGRQRTSDMFAQLQKQGKLDAQGRCPGTAGDDSSGDAMPAPQSPAGGTGH</sequence>
<evidence type="ECO:0000256" key="2">
    <source>
        <dbReference type="SAM" id="SignalP"/>
    </source>
</evidence>
<dbReference type="Proteomes" id="UP001430149">
    <property type="component" value="Unassembled WGS sequence"/>
</dbReference>
<evidence type="ECO:0000313" key="5">
    <source>
        <dbReference type="Proteomes" id="UP001430149"/>
    </source>
</evidence>
<keyword evidence="5" id="KW-1185">Reference proteome</keyword>
<dbReference type="EMBL" id="JADIKE010000035">
    <property type="protein sequence ID" value="MBM7125952.1"/>
    <property type="molecule type" value="Genomic_DNA"/>
</dbReference>
<comment type="caution">
    <text evidence="4">The sequence shown here is derived from an EMBL/GenBank/DDBJ whole genome shotgun (WGS) entry which is preliminary data.</text>
</comment>
<evidence type="ECO:0000256" key="1">
    <source>
        <dbReference type="SAM" id="MobiDB-lite"/>
    </source>
</evidence>
<feature type="region of interest" description="Disordered" evidence="1">
    <location>
        <begin position="139"/>
        <end position="178"/>
    </location>
</feature>
<gene>
    <name evidence="4" type="ORF">ISP19_11290</name>
</gene>
<accession>A0ABS2K5C3</accession>
<feature type="chain" id="PRO_5047447159" evidence="2">
    <location>
        <begin position="24"/>
        <end position="178"/>
    </location>
</feature>
<proteinExistence type="predicted"/>
<keyword evidence="2" id="KW-0732">Signal</keyword>
<organism evidence="4 5">
    <name type="scientific">Dyella flava</name>
    <dbReference type="NCBI Taxonomy" id="1920170"/>
    <lineage>
        <taxon>Bacteria</taxon>
        <taxon>Pseudomonadati</taxon>
        <taxon>Pseudomonadota</taxon>
        <taxon>Gammaproteobacteria</taxon>
        <taxon>Lysobacterales</taxon>
        <taxon>Rhodanobacteraceae</taxon>
        <taxon>Dyella</taxon>
    </lineage>
</organism>
<dbReference type="InterPro" id="IPR018637">
    <property type="entry name" value="DUF2059"/>
</dbReference>
<evidence type="ECO:0000259" key="3">
    <source>
        <dbReference type="Pfam" id="PF09832"/>
    </source>
</evidence>
<feature type="domain" description="DUF2059" evidence="3">
    <location>
        <begin position="77"/>
        <end position="134"/>
    </location>
</feature>
<feature type="signal peptide" evidence="2">
    <location>
        <begin position="1"/>
        <end position="23"/>
    </location>
</feature>